<protein>
    <submittedName>
        <fullName evidence="7 8">Sentrin-specific protease 1-like isoform X1</fullName>
    </submittedName>
</protein>
<evidence type="ECO:0000313" key="7">
    <source>
        <dbReference type="RefSeq" id="XP_024873995.1"/>
    </source>
</evidence>
<feature type="domain" description="Ubiquitin-like protease family profile" evidence="5">
    <location>
        <begin position="388"/>
        <end position="551"/>
    </location>
</feature>
<evidence type="ECO:0000259" key="5">
    <source>
        <dbReference type="PROSITE" id="PS50600"/>
    </source>
</evidence>
<comment type="similarity">
    <text evidence="1">Belongs to the peptidase C48 family.</text>
</comment>
<organism evidence="6 8">
    <name type="scientific">Temnothorax curvispinosus</name>
    <dbReference type="NCBI Taxonomy" id="300111"/>
    <lineage>
        <taxon>Eukaryota</taxon>
        <taxon>Metazoa</taxon>
        <taxon>Ecdysozoa</taxon>
        <taxon>Arthropoda</taxon>
        <taxon>Hexapoda</taxon>
        <taxon>Insecta</taxon>
        <taxon>Pterygota</taxon>
        <taxon>Neoptera</taxon>
        <taxon>Endopterygota</taxon>
        <taxon>Hymenoptera</taxon>
        <taxon>Apocrita</taxon>
        <taxon>Aculeata</taxon>
        <taxon>Formicoidea</taxon>
        <taxon>Formicidae</taxon>
        <taxon>Myrmicinae</taxon>
        <taxon>Temnothorax</taxon>
    </lineage>
</organism>
<dbReference type="GO" id="GO:0016929">
    <property type="term" value="F:deSUMOylase activity"/>
    <property type="evidence" value="ECO:0007669"/>
    <property type="project" value="TreeGrafter"/>
</dbReference>
<evidence type="ECO:0000256" key="3">
    <source>
        <dbReference type="ARBA" id="ARBA00022801"/>
    </source>
</evidence>
<name>A0A6J1PXR6_9HYME</name>
<evidence type="ECO:0000313" key="8">
    <source>
        <dbReference type="RefSeq" id="XP_024873996.1"/>
    </source>
</evidence>
<evidence type="ECO:0000256" key="4">
    <source>
        <dbReference type="ARBA" id="ARBA00022807"/>
    </source>
</evidence>
<dbReference type="Gene3D" id="3.40.395.10">
    <property type="entry name" value="Adenoviral Proteinase, Chain A"/>
    <property type="match status" value="1"/>
</dbReference>
<keyword evidence="6" id="KW-1185">Reference proteome</keyword>
<accession>A0A6J1PXR6</accession>
<keyword evidence="4" id="KW-0788">Thiol protease</keyword>
<dbReference type="PANTHER" id="PTHR12606:SF141">
    <property type="entry name" value="GH15225P-RELATED"/>
    <property type="match status" value="1"/>
</dbReference>
<dbReference type="Pfam" id="PF02902">
    <property type="entry name" value="Peptidase_C48"/>
    <property type="match status" value="1"/>
</dbReference>
<dbReference type="GO" id="GO:0080090">
    <property type="term" value="P:regulation of primary metabolic process"/>
    <property type="evidence" value="ECO:0007669"/>
    <property type="project" value="UniProtKB-ARBA"/>
</dbReference>
<sequence length="581" mass="67235">MTMIFNFLKRILGWADEGSKKRKASEDRNFEGEYITPKKFKSNCNMAHTREPRYVTVDDSDDDDITFLGEQKCSPIKSCAQLNGTHKKQPQHYDIREVMYSSCKCTCSPLHHSKSPKEFICHHKHRMPDTCHKSPTLSKTNQLKEKYQYEEMLQKLLPENKIQVFDKRTEYTPRRKPIEVIDLEKQSEILIRNNKNHSSVANIPKTMTPSYHRSSMSNCARIDKEIVPTSNYRIDKDVMAYLQSNKIIPIDKPSTSGAVRRAPASRLPIKVAATNSLRDELAAKAIMRQDYIPQVNKKFDERIEQRNREAEELKKMTCVLSKHNRYVRAAALEEQLARSMKLCMTVIEDREEPEEPALPTLTDVMLREVRSAIAPGPSGEVLAEGFGLRITRKDLHTLADLNWLNDEVINFYMNLLIARGTSSDNYPKVHAMNTFFYPKLLSGGHSSLKRWTRKVDIFAQDLMVVPVHLDIHWCMSIVDFRNKTIVYYDSMGSNNPKCLAALKQYLQDESLDKKKQPYNMNDWKLKPAKNIPQQMNGSDCGVFSCMFAEYVCANKKITFTQEDMPYFRNKMVYEILKGKLL</sequence>
<dbReference type="GO" id="GO:0006508">
    <property type="term" value="P:proteolysis"/>
    <property type="evidence" value="ECO:0007669"/>
    <property type="project" value="UniProtKB-KW"/>
</dbReference>
<reference evidence="7 8" key="1">
    <citation type="submission" date="2025-04" db="UniProtKB">
        <authorList>
            <consortium name="RefSeq"/>
        </authorList>
    </citation>
    <scope>IDENTIFICATION</scope>
    <source>
        <tissue evidence="7 8">Whole body</tissue>
    </source>
</reference>
<dbReference type="AlphaFoldDB" id="A0A6J1PXR6"/>
<dbReference type="InterPro" id="IPR038765">
    <property type="entry name" value="Papain-like_cys_pep_sf"/>
</dbReference>
<evidence type="ECO:0000256" key="2">
    <source>
        <dbReference type="ARBA" id="ARBA00022670"/>
    </source>
</evidence>
<dbReference type="RefSeq" id="XP_024873996.1">
    <property type="nucleotide sequence ID" value="XM_025018228.1"/>
</dbReference>
<keyword evidence="2" id="KW-0645">Protease</keyword>
<dbReference type="OrthoDB" id="1939479at2759"/>
<dbReference type="GO" id="GO:0060255">
    <property type="term" value="P:regulation of macromolecule metabolic process"/>
    <property type="evidence" value="ECO:0007669"/>
    <property type="project" value="UniProtKB-ARBA"/>
</dbReference>
<dbReference type="PANTHER" id="PTHR12606">
    <property type="entry name" value="SENTRIN/SUMO-SPECIFIC PROTEASE"/>
    <property type="match status" value="1"/>
</dbReference>
<dbReference type="SUPFAM" id="SSF54001">
    <property type="entry name" value="Cysteine proteinases"/>
    <property type="match status" value="1"/>
</dbReference>
<dbReference type="RefSeq" id="XP_024873995.1">
    <property type="nucleotide sequence ID" value="XM_025018227.1"/>
</dbReference>
<dbReference type="GeneID" id="112455981"/>
<dbReference type="InterPro" id="IPR003653">
    <property type="entry name" value="Peptidase_C48_C"/>
</dbReference>
<dbReference type="GO" id="GO:0016926">
    <property type="term" value="P:protein desumoylation"/>
    <property type="evidence" value="ECO:0007669"/>
    <property type="project" value="TreeGrafter"/>
</dbReference>
<gene>
    <name evidence="7 8" type="primary">LOC112455981</name>
</gene>
<dbReference type="PROSITE" id="PS50600">
    <property type="entry name" value="ULP_PROTEASE"/>
    <property type="match status" value="1"/>
</dbReference>
<dbReference type="Proteomes" id="UP000504618">
    <property type="component" value="Unplaced"/>
</dbReference>
<evidence type="ECO:0000256" key="1">
    <source>
        <dbReference type="ARBA" id="ARBA00005234"/>
    </source>
</evidence>
<dbReference type="FunFam" id="3.40.395.10:FF:000001">
    <property type="entry name" value="Sentrin-specific protease 1"/>
    <property type="match status" value="1"/>
</dbReference>
<evidence type="ECO:0000313" key="6">
    <source>
        <dbReference type="Proteomes" id="UP000504618"/>
    </source>
</evidence>
<proteinExistence type="inferred from homology"/>
<keyword evidence="3" id="KW-0378">Hydrolase</keyword>
<dbReference type="GO" id="GO:0005634">
    <property type="term" value="C:nucleus"/>
    <property type="evidence" value="ECO:0007669"/>
    <property type="project" value="TreeGrafter"/>
</dbReference>